<name>A0A9W9M7B3_9EURO</name>
<dbReference type="AlphaFoldDB" id="A0A9W9M7B3"/>
<dbReference type="Proteomes" id="UP001150879">
    <property type="component" value="Unassembled WGS sequence"/>
</dbReference>
<dbReference type="OrthoDB" id="4317186at2759"/>
<evidence type="ECO:0000313" key="2">
    <source>
        <dbReference type="Proteomes" id="UP001150879"/>
    </source>
</evidence>
<protein>
    <submittedName>
        <fullName evidence="1">Uncharacterized protein</fullName>
    </submittedName>
</protein>
<reference evidence="1" key="1">
    <citation type="submission" date="2022-11" db="EMBL/GenBank/DDBJ databases">
        <authorList>
            <person name="Petersen C."/>
        </authorList>
    </citation>
    <scope>NUCLEOTIDE SEQUENCE</scope>
    <source>
        <strain evidence="1">IBT 16849</strain>
    </source>
</reference>
<organism evidence="1 2">
    <name type="scientific">Penicillium cf. griseofulvum</name>
    <dbReference type="NCBI Taxonomy" id="2972120"/>
    <lineage>
        <taxon>Eukaryota</taxon>
        <taxon>Fungi</taxon>
        <taxon>Dikarya</taxon>
        <taxon>Ascomycota</taxon>
        <taxon>Pezizomycotina</taxon>
        <taxon>Eurotiomycetes</taxon>
        <taxon>Eurotiomycetidae</taxon>
        <taxon>Eurotiales</taxon>
        <taxon>Aspergillaceae</taxon>
        <taxon>Penicillium</taxon>
    </lineage>
</organism>
<comment type="caution">
    <text evidence="1">The sequence shown here is derived from an EMBL/GenBank/DDBJ whole genome shotgun (WGS) entry which is preliminary data.</text>
</comment>
<sequence length="266" mass="31605">MSVKMERSTIWPPTDQQTRWEFNRYYEPAIRRLFDDRHYLQSYVESESMGSGLCYHLFQWVRVFQSGAQWVTKDIMIGLFRRPGDIAVEEWIGSKKPRQATKELLQEMRRYAHHYDCPQVFVFDSEGVLVVQFRAGCLGDILSEQCGYDRYWVPCMSPSFKTLRAFRQLAHHGWYRVSAVWSSLRFDLEGSVRTYEYWSGNPVWITGHLRSYDHPEGWVRKFFENEVEAHPVPFRIGRCAWVHPQRAQIWDSEDWLSAAPVAFTEQ</sequence>
<proteinExistence type="predicted"/>
<accession>A0A9W9M7B3</accession>
<reference evidence="1" key="2">
    <citation type="journal article" date="2023" name="IMA Fungus">
        <title>Comparative genomic study of the Penicillium genus elucidates a diverse pangenome and 15 lateral gene transfer events.</title>
        <authorList>
            <person name="Petersen C."/>
            <person name="Sorensen T."/>
            <person name="Nielsen M.R."/>
            <person name="Sondergaard T.E."/>
            <person name="Sorensen J.L."/>
            <person name="Fitzpatrick D.A."/>
            <person name="Frisvad J.C."/>
            <person name="Nielsen K.L."/>
        </authorList>
    </citation>
    <scope>NUCLEOTIDE SEQUENCE</scope>
    <source>
        <strain evidence="1">IBT 16849</strain>
    </source>
</reference>
<dbReference type="EMBL" id="JAPQKP010000005">
    <property type="protein sequence ID" value="KAJ5189847.1"/>
    <property type="molecule type" value="Genomic_DNA"/>
</dbReference>
<evidence type="ECO:0000313" key="1">
    <source>
        <dbReference type="EMBL" id="KAJ5189847.1"/>
    </source>
</evidence>
<keyword evidence="2" id="KW-1185">Reference proteome</keyword>
<gene>
    <name evidence="1" type="ORF">N7472_008861</name>
</gene>